<dbReference type="PANTHER" id="PTHR34477:SF5">
    <property type="entry name" value="BSL5627 PROTEIN"/>
    <property type="match status" value="1"/>
</dbReference>
<comment type="similarity">
    <text evidence="1">Belongs to the UPF0213 family.</text>
</comment>
<gene>
    <name evidence="3" type="ORF">JEQ47_18035</name>
</gene>
<evidence type="ECO:0000256" key="1">
    <source>
        <dbReference type="ARBA" id="ARBA00007435"/>
    </source>
</evidence>
<dbReference type="AlphaFoldDB" id="A0A934MNC3"/>
<dbReference type="SUPFAM" id="SSF82771">
    <property type="entry name" value="GIY-YIG endonuclease"/>
    <property type="match status" value="1"/>
</dbReference>
<dbReference type="RefSeq" id="WP_198877804.1">
    <property type="nucleotide sequence ID" value="NZ_JAEKMH010000004.1"/>
</dbReference>
<evidence type="ECO:0000313" key="3">
    <source>
        <dbReference type="EMBL" id="MBJ3786631.1"/>
    </source>
</evidence>
<name>A0A934MNC3_9HYPH</name>
<accession>A0A934MNC3</accession>
<reference evidence="3" key="1">
    <citation type="submission" date="2020-12" db="EMBL/GenBank/DDBJ databases">
        <title>Devosia sp. MSA67 isolated from Mo River.</title>
        <authorList>
            <person name="Ma F."/>
            <person name="Zi Z."/>
        </authorList>
    </citation>
    <scope>NUCLEOTIDE SEQUENCE</scope>
    <source>
        <strain evidence="3">MSA67</strain>
    </source>
</reference>
<dbReference type="Gene3D" id="3.40.1440.10">
    <property type="entry name" value="GIY-YIG endonuclease"/>
    <property type="match status" value="1"/>
</dbReference>
<protein>
    <submittedName>
        <fullName evidence="3">GIY-YIG nuclease family protein</fullName>
    </submittedName>
</protein>
<proteinExistence type="inferred from homology"/>
<evidence type="ECO:0000313" key="4">
    <source>
        <dbReference type="Proteomes" id="UP000602124"/>
    </source>
</evidence>
<dbReference type="InterPro" id="IPR050190">
    <property type="entry name" value="UPF0213_domain"/>
</dbReference>
<dbReference type="Proteomes" id="UP000602124">
    <property type="component" value="Unassembled WGS sequence"/>
</dbReference>
<organism evidence="3 4">
    <name type="scientific">Devosia sediminis</name>
    <dbReference type="NCBI Taxonomy" id="2798801"/>
    <lineage>
        <taxon>Bacteria</taxon>
        <taxon>Pseudomonadati</taxon>
        <taxon>Pseudomonadota</taxon>
        <taxon>Alphaproteobacteria</taxon>
        <taxon>Hyphomicrobiales</taxon>
        <taxon>Devosiaceae</taxon>
        <taxon>Devosia</taxon>
    </lineage>
</organism>
<dbReference type="Pfam" id="PF01541">
    <property type="entry name" value="GIY-YIG"/>
    <property type="match status" value="1"/>
</dbReference>
<feature type="domain" description="GIY-YIG" evidence="2">
    <location>
        <begin position="31"/>
        <end position="108"/>
    </location>
</feature>
<keyword evidence="4" id="KW-1185">Reference proteome</keyword>
<dbReference type="EMBL" id="JAEKMH010000004">
    <property type="protein sequence ID" value="MBJ3786631.1"/>
    <property type="molecule type" value="Genomic_DNA"/>
</dbReference>
<dbReference type="PROSITE" id="PS50164">
    <property type="entry name" value="GIY_YIG"/>
    <property type="match status" value="1"/>
</dbReference>
<dbReference type="InterPro" id="IPR000305">
    <property type="entry name" value="GIY-YIG_endonuc"/>
</dbReference>
<dbReference type="CDD" id="cd10448">
    <property type="entry name" value="GIY-YIG_unchar_3"/>
    <property type="match status" value="1"/>
</dbReference>
<evidence type="ECO:0000259" key="2">
    <source>
        <dbReference type="PROSITE" id="PS50164"/>
    </source>
</evidence>
<dbReference type="InterPro" id="IPR035901">
    <property type="entry name" value="GIY-YIG_endonuc_sf"/>
</dbReference>
<sequence>MTKAGTVPASTPIVTTRLVRVVHFAASSLHEGGYVYILASKKNGTLYTGVTSNPSRRWFEHQHSLTPGFTSRYGVKTLVWIEQHDLVVAAIRREKEINRWPRQWKVNLIEAANPEWKDVSDWLLGI</sequence>
<dbReference type="PANTHER" id="PTHR34477">
    <property type="entry name" value="UPF0213 PROTEIN YHBQ"/>
    <property type="match status" value="1"/>
</dbReference>
<comment type="caution">
    <text evidence="3">The sequence shown here is derived from an EMBL/GenBank/DDBJ whole genome shotgun (WGS) entry which is preliminary data.</text>
</comment>